<keyword evidence="4" id="KW-1185">Reference proteome</keyword>
<dbReference type="STRING" id="490629.SAMN05216266_101296"/>
<dbReference type="EMBL" id="FOKG01000001">
    <property type="protein sequence ID" value="SFA76512.1"/>
    <property type="molecule type" value="Genomic_DNA"/>
</dbReference>
<organism evidence="3 4">
    <name type="scientific">Amycolatopsis marina</name>
    <dbReference type="NCBI Taxonomy" id="490629"/>
    <lineage>
        <taxon>Bacteria</taxon>
        <taxon>Bacillati</taxon>
        <taxon>Actinomycetota</taxon>
        <taxon>Actinomycetes</taxon>
        <taxon>Pseudonocardiales</taxon>
        <taxon>Pseudonocardiaceae</taxon>
        <taxon>Amycolatopsis</taxon>
    </lineage>
</organism>
<protein>
    <submittedName>
        <fullName evidence="3">Uncharacterized protein</fullName>
    </submittedName>
</protein>
<name>A0A1I0VJL8_9PSEU</name>
<dbReference type="OrthoDB" id="3629222at2"/>
<accession>A0A1I0VJL8</accession>
<sequence>MSESADSDPERLLAEALRAQARSAPPPPSAKEAETTRTEQQPVTTGGPADEGLPHGYGLLSGTGASSLERERAALDDLPAPAPADEAITVEQHLPGDKAKDGAAAVPLATHWILVLAVVLGLAAGSVVGLLTLL</sequence>
<dbReference type="Proteomes" id="UP000243799">
    <property type="component" value="Unassembled WGS sequence"/>
</dbReference>
<keyword evidence="2" id="KW-0472">Membrane</keyword>
<dbReference type="RefSeq" id="WP_091668260.1">
    <property type="nucleotide sequence ID" value="NZ_FOKG01000001.1"/>
</dbReference>
<feature type="transmembrane region" description="Helical" evidence="2">
    <location>
        <begin position="112"/>
        <end position="133"/>
    </location>
</feature>
<feature type="region of interest" description="Disordered" evidence="1">
    <location>
        <begin position="1"/>
        <end position="70"/>
    </location>
</feature>
<evidence type="ECO:0000256" key="1">
    <source>
        <dbReference type="SAM" id="MobiDB-lite"/>
    </source>
</evidence>
<evidence type="ECO:0000313" key="3">
    <source>
        <dbReference type="EMBL" id="SFA76512.1"/>
    </source>
</evidence>
<dbReference type="AlphaFoldDB" id="A0A1I0VJL8"/>
<gene>
    <name evidence="3" type="ORF">SAMN05216266_101296</name>
</gene>
<evidence type="ECO:0000313" key="4">
    <source>
        <dbReference type="Proteomes" id="UP000243799"/>
    </source>
</evidence>
<evidence type="ECO:0000256" key="2">
    <source>
        <dbReference type="SAM" id="Phobius"/>
    </source>
</evidence>
<keyword evidence="2" id="KW-0812">Transmembrane</keyword>
<reference evidence="4" key="1">
    <citation type="submission" date="2016-10" db="EMBL/GenBank/DDBJ databases">
        <authorList>
            <person name="Varghese N."/>
            <person name="Submissions S."/>
        </authorList>
    </citation>
    <scope>NUCLEOTIDE SEQUENCE [LARGE SCALE GENOMIC DNA]</scope>
    <source>
        <strain evidence="4">CGMCC 4.3568</strain>
    </source>
</reference>
<proteinExistence type="predicted"/>
<keyword evidence="2" id="KW-1133">Transmembrane helix</keyword>
<feature type="compositionally biased region" description="Low complexity" evidence="1">
    <location>
        <begin position="14"/>
        <end position="23"/>
    </location>
</feature>